<accession>A0A0P9EH34</accession>
<dbReference type="EMBL" id="FMUN01000010">
    <property type="protein sequence ID" value="SCY64988.1"/>
    <property type="molecule type" value="Genomic_DNA"/>
</dbReference>
<evidence type="ECO:0000256" key="1">
    <source>
        <dbReference type="SAM" id="MobiDB-lite"/>
    </source>
</evidence>
<dbReference type="STRING" id="381306.AN478_00245"/>
<proteinExistence type="predicted"/>
<sequence>MRFFLKVEFTERGEVWEFFNEDLAKVSEILDPNDPSLGRLVKAAAKLEKEAIDPSDQGPNGPGETPPKAWLVFTVDPE</sequence>
<dbReference type="Proteomes" id="UP000183104">
    <property type="component" value="Unassembled WGS sequence"/>
</dbReference>
<keyword evidence="3" id="KW-1185">Reference proteome</keyword>
<reference evidence="3" key="1">
    <citation type="submission" date="2016-10" db="EMBL/GenBank/DDBJ databases">
        <authorList>
            <person name="Varghese N."/>
        </authorList>
    </citation>
    <scope>NUCLEOTIDE SEQUENCE [LARGE SCALE GENOMIC DNA]</scope>
    <source>
        <strain evidence="3">HL 19</strain>
    </source>
</reference>
<gene>
    <name evidence="2" type="ORF">SAMN05661077_0019</name>
</gene>
<evidence type="ECO:0000313" key="2">
    <source>
        <dbReference type="EMBL" id="SCY64988.1"/>
    </source>
</evidence>
<protein>
    <submittedName>
        <fullName evidence="2">Uncharacterized protein</fullName>
    </submittedName>
</protein>
<dbReference type="AlphaFoldDB" id="A0A0P9EH34"/>
<name>A0A0P9EH34_9GAMM</name>
<feature type="region of interest" description="Disordered" evidence="1">
    <location>
        <begin position="50"/>
        <end position="70"/>
    </location>
</feature>
<organism evidence="2 3">
    <name type="scientific">Thiohalorhabdus denitrificans</name>
    <dbReference type="NCBI Taxonomy" id="381306"/>
    <lineage>
        <taxon>Bacteria</taxon>
        <taxon>Pseudomonadati</taxon>
        <taxon>Pseudomonadota</taxon>
        <taxon>Gammaproteobacteria</taxon>
        <taxon>Thiohalorhabdales</taxon>
        <taxon>Thiohalorhabdaceae</taxon>
        <taxon>Thiohalorhabdus</taxon>
    </lineage>
</organism>
<evidence type="ECO:0000313" key="3">
    <source>
        <dbReference type="Proteomes" id="UP000183104"/>
    </source>
</evidence>
<dbReference type="RefSeq" id="WP_054964624.1">
    <property type="nucleotide sequence ID" value="NZ_FMUN01000010.1"/>
</dbReference>